<comment type="caution">
    <text evidence="3">The sequence shown here is derived from an EMBL/GenBank/DDBJ whole genome shotgun (WGS) entry which is preliminary data.</text>
</comment>
<feature type="compositionally biased region" description="Low complexity" evidence="2">
    <location>
        <begin position="339"/>
        <end position="350"/>
    </location>
</feature>
<feature type="compositionally biased region" description="Basic residues" evidence="2">
    <location>
        <begin position="852"/>
        <end position="861"/>
    </location>
</feature>
<gene>
    <name evidence="3" type="ORF">CAMP_LOCUS2016</name>
</gene>
<feature type="compositionally biased region" description="Basic and acidic residues" evidence="2">
    <location>
        <begin position="790"/>
        <end position="807"/>
    </location>
</feature>
<feature type="compositionally biased region" description="Basic and acidic residues" evidence="2">
    <location>
        <begin position="479"/>
        <end position="492"/>
    </location>
</feature>
<keyword evidence="1" id="KW-0175">Coiled coil</keyword>
<feature type="compositionally biased region" description="Basic and acidic residues" evidence="2">
    <location>
        <begin position="225"/>
        <end position="241"/>
    </location>
</feature>
<reference evidence="3" key="1">
    <citation type="submission" date="2022-11" db="EMBL/GenBank/DDBJ databases">
        <authorList>
            <person name="Kikuchi T."/>
        </authorList>
    </citation>
    <scope>NUCLEOTIDE SEQUENCE</scope>
    <source>
        <strain evidence="3">PS1010</strain>
    </source>
</reference>
<feature type="region of interest" description="Disordered" evidence="2">
    <location>
        <begin position="331"/>
        <end position="898"/>
    </location>
</feature>
<dbReference type="EMBL" id="CANHGI010000001">
    <property type="protein sequence ID" value="CAI5439379.1"/>
    <property type="molecule type" value="Genomic_DNA"/>
</dbReference>
<keyword evidence="4" id="KW-1185">Reference proteome</keyword>
<feature type="region of interest" description="Disordered" evidence="2">
    <location>
        <begin position="956"/>
        <end position="985"/>
    </location>
</feature>
<feature type="region of interest" description="Disordered" evidence="2">
    <location>
        <begin position="225"/>
        <end position="250"/>
    </location>
</feature>
<evidence type="ECO:0000256" key="2">
    <source>
        <dbReference type="SAM" id="MobiDB-lite"/>
    </source>
</evidence>
<name>A0A9P1I6U7_9PELO</name>
<proteinExistence type="predicted"/>
<feature type="compositionally biased region" description="Basic and acidic residues" evidence="2">
    <location>
        <begin position="735"/>
        <end position="749"/>
    </location>
</feature>
<feature type="compositionally biased region" description="Polar residues" evidence="2">
    <location>
        <begin position="878"/>
        <end position="895"/>
    </location>
</feature>
<dbReference type="Proteomes" id="UP001152747">
    <property type="component" value="Unassembled WGS sequence"/>
</dbReference>
<feature type="region of interest" description="Disordered" evidence="2">
    <location>
        <begin position="911"/>
        <end position="941"/>
    </location>
</feature>
<feature type="coiled-coil region" evidence="1">
    <location>
        <begin position="10"/>
        <end position="86"/>
    </location>
</feature>
<evidence type="ECO:0000313" key="4">
    <source>
        <dbReference type="Proteomes" id="UP001152747"/>
    </source>
</evidence>
<organism evidence="3 4">
    <name type="scientific">Caenorhabditis angaria</name>
    <dbReference type="NCBI Taxonomy" id="860376"/>
    <lineage>
        <taxon>Eukaryota</taxon>
        <taxon>Metazoa</taxon>
        <taxon>Ecdysozoa</taxon>
        <taxon>Nematoda</taxon>
        <taxon>Chromadorea</taxon>
        <taxon>Rhabditida</taxon>
        <taxon>Rhabditina</taxon>
        <taxon>Rhabditomorpha</taxon>
        <taxon>Rhabditoidea</taxon>
        <taxon>Rhabditidae</taxon>
        <taxon>Peloderinae</taxon>
        <taxon>Caenorhabditis</taxon>
    </lineage>
</organism>
<feature type="compositionally biased region" description="Basic and acidic residues" evidence="2">
    <location>
        <begin position="512"/>
        <end position="524"/>
    </location>
</feature>
<protein>
    <submittedName>
        <fullName evidence="3">Uncharacterized protein</fullName>
    </submittedName>
</protein>
<feature type="compositionally biased region" description="Basic and acidic residues" evidence="2">
    <location>
        <begin position="385"/>
        <end position="397"/>
    </location>
</feature>
<accession>A0A9P1I6U7</accession>
<dbReference type="OrthoDB" id="5856551at2759"/>
<evidence type="ECO:0000313" key="3">
    <source>
        <dbReference type="EMBL" id="CAI5439379.1"/>
    </source>
</evidence>
<evidence type="ECO:0000256" key="1">
    <source>
        <dbReference type="SAM" id="Coils"/>
    </source>
</evidence>
<feature type="compositionally biased region" description="Polar residues" evidence="2">
    <location>
        <begin position="635"/>
        <end position="649"/>
    </location>
</feature>
<sequence length="1419" mass="160314">MDEEETICDKEACQNVKKNLANRLKNCKAKIRVLVYKLQDLERNTMRYHDQCANAVNAKETAEAELLRLQKDCEFYKNRNEELSEKAASSEIHLKNANEWRNKHDEMGGLAEKLEQTIDEVNSKYVKSVSLLDQYEKKFTSLRAKLELDKAKNDPIINRQKILNRYLNKAITLIDLLSRNMPTNNTAKATKDLINLFRRDDVRVQFNAEPYRKDAESIVLVEKEPNSRKNKDHEDLGLHLSDDEEEESIDETSETLEALLKSPEIKKREPQMKYDKTPIKDHKVWPKRIRKPNPKIADLADRGVLDARTVHSRSIPAPYAYDAINDAAKQRTKSLLHRSSGNSSEAGPSNPSGPNPEPVAAATTIHGRKGKTVREQQAENMQKMSIKEKVAKMREEQNLAGNSKKIGEIEPLRPVSLCLSESSDIPDDISMSTSERVKLRRRTCSSRKSEDPEILATPTPKQPAPIRRSTRNSEISAENENREEAGSSKIDEPEAITPQAGRARSRSVSSRKSIDKNVEEEKGRGRGRPPNRNSQIGFGHLPTPKTSAEPPTPKITGSTKKEIIQKPKQQHVPIRRSTRNSEIVAENREEPGSLDIDELLPTPKQPAPVRRSTRNSEIPAENRGSLEINEPTPIPTQKQPAPVRSSTRNSEPSPSPKAPASIRRSSRNSEIPAGLREDAESLDIDELLPTPKQSVPVRRSTRSSEAVYGSRDDAGNLEIEEPIPTPKQSAAFLPENREEAGSSKVEKKMPTHRAIPVRPKAVLPASLDCGPPTRVRGFSTMPAPKRQRKSEKSVDQPENLEKPAENREENEEEDTGNLQIDEPLPSISPPKKLLSENLELAENPDQTTFKRPSPRKQHKPKSNLSNITVQEKVKPKPVQSSKMPTENVEISENLPSTSSCSVISLSTEISFSDNFLEESEDSDRSLRVEEEIVEKSPKKMDKVAVIKKKSSKIEDLGLDVSDSEEEPESEQPQAPPTISTKKPEPKRTAILIDIPLKKPGRGIKRAAELELAENTKKLRKNQRENGKNHLRLAFDLKLPVEQLPQVLEEKGVKLENGCILMEIEEAVDVMIEYLKKSQHAEMWGLLLKQKREQKTEELLNKEEEMFLNVAATFIREDGRLLLEFAKRIIYEFAIMNSTSTCSRISASFARLFCHSIYFAEKSLETSEDLEKIAVLPQKLLSIIFLRHEQQAGRILAYLLNSKIAEKFADFLKNHLSIDYRLILWKDEQVADIVNWLIITRFSSEIPPILMVSPGEMREFLMKNERNFEGLMVKLAKTGDREVLKMVFEKMEDLMREIQNGIVGDETKKTTVLFGSTIDSKITENQANTIARKFAWITKALSIFLTNSQQSKAVLNALVKISPQIVEFKAALQILGISADKIEEKLENRKTFDVLSEIISNISSLISQFTRYPLEKGAKI</sequence>
<feature type="compositionally biased region" description="Low complexity" evidence="2">
    <location>
        <begin position="823"/>
        <end position="832"/>
    </location>
</feature>
<feature type="compositionally biased region" description="Basic and acidic residues" evidence="2">
    <location>
        <begin position="922"/>
        <end position="941"/>
    </location>
</feature>